<sequence length="115" mass="12903">MSFKVCAPPGCPNWTLSAEAREIYNFPKPDFDADFSSGEEDPQKAKKKGGSQHKKQKRSHMGEVESEEAEAKRRKKGENDHDIVILYKRDPKNKKSVQSASPSSYEDSATRAKTS</sequence>
<feature type="compositionally biased region" description="Basic and acidic residues" evidence="1">
    <location>
        <begin position="77"/>
        <end position="90"/>
    </location>
</feature>
<feature type="region of interest" description="Disordered" evidence="1">
    <location>
        <begin position="27"/>
        <end position="115"/>
    </location>
</feature>
<evidence type="ECO:0000313" key="3">
    <source>
        <dbReference type="Proteomes" id="UP000789901"/>
    </source>
</evidence>
<feature type="compositionally biased region" description="Basic residues" evidence="1">
    <location>
        <begin position="45"/>
        <end position="59"/>
    </location>
</feature>
<dbReference type="Proteomes" id="UP000789901">
    <property type="component" value="Unassembled WGS sequence"/>
</dbReference>
<evidence type="ECO:0000256" key="1">
    <source>
        <dbReference type="SAM" id="MobiDB-lite"/>
    </source>
</evidence>
<protein>
    <submittedName>
        <fullName evidence="2">40130_t:CDS:1</fullName>
    </submittedName>
</protein>
<comment type="caution">
    <text evidence="2">The sequence shown here is derived from an EMBL/GenBank/DDBJ whole genome shotgun (WGS) entry which is preliminary data.</text>
</comment>
<reference evidence="2 3" key="1">
    <citation type="submission" date="2021-06" db="EMBL/GenBank/DDBJ databases">
        <authorList>
            <person name="Kallberg Y."/>
            <person name="Tangrot J."/>
            <person name="Rosling A."/>
        </authorList>
    </citation>
    <scope>NUCLEOTIDE SEQUENCE [LARGE SCALE GENOMIC DNA]</scope>
    <source>
        <strain evidence="2 3">120-4 pot B 10/14</strain>
    </source>
</reference>
<gene>
    <name evidence="2" type="ORF">GMARGA_LOCUS1790</name>
</gene>
<feature type="non-terminal residue" evidence="2">
    <location>
        <position position="115"/>
    </location>
</feature>
<dbReference type="EMBL" id="CAJVQB010000500">
    <property type="protein sequence ID" value="CAG8492517.1"/>
    <property type="molecule type" value="Genomic_DNA"/>
</dbReference>
<accession>A0ABM8W0C3</accession>
<keyword evidence="3" id="KW-1185">Reference proteome</keyword>
<proteinExistence type="predicted"/>
<feature type="compositionally biased region" description="Polar residues" evidence="1">
    <location>
        <begin position="96"/>
        <end position="115"/>
    </location>
</feature>
<name>A0ABM8W0C3_GIGMA</name>
<organism evidence="2 3">
    <name type="scientific">Gigaspora margarita</name>
    <dbReference type="NCBI Taxonomy" id="4874"/>
    <lineage>
        <taxon>Eukaryota</taxon>
        <taxon>Fungi</taxon>
        <taxon>Fungi incertae sedis</taxon>
        <taxon>Mucoromycota</taxon>
        <taxon>Glomeromycotina</taxon>
        <taxon>Glomeromycetes</taxon>
        <taxon>Diversisporales</taxon>
        <taxon>Gigasporaceae</taxon>
        <taxon>Gigaspora</taxon>
    </lineage>
</organism>
<evidence type="ECO:0000313" key="2">
    <source>
        <dbReference type="EMBL" id="CAG8492517.1"/>
    </source>
</evidence>